<protein>
    <submittedName>
        <fullName evidence="8">Uncharacterized protein</fullName>
    </submittedName>
</protein>
<dbReference type="GO" id="GO:0031902">
    <property type="term" value="C:late endosome membrane"/>
    <property type="evidence" value="ECO:0007669"/>
    <property type="project" value="TreeGrafter"/>
</dbReference>
<dbReference type="GO" id="GO:0005886">
    <property type="term" value="C:plasma membrane"/>
    <property type="evidence" value="ECO:0007669"/>
    <property type="project" value="TreeGrafter"/>
</dbReference>
<evidence type="ECO:0000256" key="5">
    <source>
        <dbReference type="ARBA" id="ARBA00023180"/>
    </source>
</evidence>
<evidence type="ECO:0000256" key="7">
    <source>
        <dbReference type="SAM" id="Phobius"/>
    </source>
</evidence>
<name>A0AAN4Z690_9BILA</name>
<evidence type="ECO:0000256" key="1">
    <source>
        <dbReference type="ARBA" id="ARBA00022692"/>
    </source>
</evidence>
<dbReference type="PANTHER" id="PTHR11506:SF42">
    <property type="entry name" value="LYSOSOME-ASSOCIATED MEMBRANE GLYCOPROTEIN 5"/>
    <property type="match status" value="1"/>
</dbReference>
<evidence type="ECO:0000313" key="8">
    <source>
        <dbReference type="EMBL" id="GMR32112.1"/>
    </source>
</evidence>
<comment type="caution">
    <text evidence="8">The sequence shown here is derived from an EMBL/GenBank/DDBJ whole genome shotgun (WGS) entry which is preliminary data.</text>
</comment>
<feature type="transmembrane region" description="Helical" evidence="7">
    <location>
        <begin position="123"/>
        <end position="146"/>
    </location>
</feature>
<evidence type="ECO:0000256" key="6">
    <source>
        <dbReference type="SAM" id="MobiDB-lite"/>
    </source>
</evidence>
<keyword evidence="3 7" id="KW-1133">Transmembrane helix</keyword>
<organism evidence="8 9">
    <name type="scientific">Pristionchus mayeri</name>
    <dbReference type="NCBI Taxonomy" id="1317129"/>
    <lineage>
        <taxon>Eukaryota</taxon>
        <taxon>Metazoa</taxon>
        <taxon>Ecdysozoa</taxon>
        <taxon>Nematoda</taxon>
        <taxon>Chromadorea</taxon>
        <taxon>Rhabditida</taxon>
        <taxon>Rhabditina</taxon>
        <taxon>Diplogasteromorpha</taxon>
        <taxon>Diplogasteroidea</taxon>
        <taxon>Neodiplogasteridae</taxon>
        <taxon>Pristionchus</taxon>
    </lineage>
</organism>
<evidence type="ECO:0000256" key="2">
    <source>
        <dbReference type="ARBA" id="ARBA00022729"/>
    </source>
</evidence>
<dbReference type="GO" id="GO:0005765">
    <property type="term" value="C:lysosomal membrane"/>
    <property type="evidence" value="ECO:0007669"/>
    <property type="project" value="TreeGrafter"/>
</dbReference>
<feature type="non-terminal residue" evidence="8">
    <location>
        <position position="1"/>
    </location>
</feature>
<dbReference type="AlphaFoldDB" id="A0AAN4Z690"/>
<dbReference type="PANTHER" id="PTHR11506">
    <property type="entry name" value="LYSOSOME-ASSOCIATED MEMBRANE GLYCOPROTEIN"/>
    <property type="match status" value="1"/>
</dbReference>
<keyword evidence="2" id="KW-0732">Signal</keyword>
<keyword evidence="1 7" id="KW-0812">Transmembrane</keyword>
<feature type="compositionally biased region" description="Basic and acidic residues" evidence="6">
    <location>
        <begin position="166"/>
        <end position="198"/>
    </location>
</feature>
<keyword evidence="5" id="KW-0325">Glycoprotein</keyword>
<dbReference type="EMBL" id="BTRK01000001">
    <property type="protein sequence ID" value="GMR32112.1"/>
    <property type="molecule type" value="Genomic_DNA"/>
</dbReference>
<evidence type="ECO:0000256" key="4">
    <source>
        <dbReference type="ARBA" id="ARBA00023136"/>
    </source>
</evidence>
<sequence length="207" mass="23445">LAFTQDPRMGVNEGDYALWQVTVTANYSSMSDLFPNSAEGHKHTYSSVIDFNNPPLIADVEYTAVRYFSELKYSKKDSRLVIPSIAPIPLKDSLSMMMMQAYMDSDDFGAQVLCADDQKGIDLVPVIVSAALAIFVLFTLIAYFVYRSRLPTDILDTTQPEFEVRLSSDDAREGRLSSDDDENEHAKEHNSLKQHDNYGYDDEDQRF</sequence>
<gene>
    <name evidence="8" type="ORF">PMAYCL1PPCAC_02307</name>
</gene>
<dbReference type="GO" id="GO:0072594">
    <property type="term" value="P:establishment of protein localization to organelle"/>
    <property type="evidence" value="ECO:0007669"/>
    <property type="project" value="TreeGrafter"/>
</dbReference>
<dbReference type="InterPro" id="IPR002000">
    <property type="entry name" value="Lysosome-assoc_membr_glycop"/>
</dbReference>
<evidence type="ECO:0000313" key="9">
    <source>
        <dbReference type="Proteomes" id="UP001328107"/>
    </source>
</evidence>
<feature type="region of interest" description="Disordered" evidence="6">
    <location>
        <begin position="166"/>
        <end position="207"/>
    </location>
</feature>
<reference evidence="9" key="1">
    <citation type="submission" date="2022-10" db="EMBL/GenBank/DDBJ databases">
        <title>Genome assembly of Pristionchus species.</title>
        <authorList>
            <person name="Yoshida K."/>
            <person name="Sommer R.J."/>
        </authorList>
    </citation>
    <scope>NUCLEOTIDE SEQUENCE [LARGE SCALE GENOMIC DNA]</scope>
    <source>
        <strain evidence="9">RS5460</strain>
    </source>
</reference>
<keyword evidence="4 7" id="KW-0472">Membrane</keyword>
<dbReference type="Proteomes" id="UP001328107">
    <property type="component" value="Unassembled WGS sequence"/>
</dbReference>
<accession>A0AAN4Z690</accession>
<proteinExistence type="predicted"/>
<keyword evidence="9" id="KW-1185">Reference proteome</keyword>
<evidence type="ECO:0000256" key="3">
    <source>
        <dbReference type="ARBA" id="ARBA00022989"/>
    </source>
</evidence>